<sequence length="111" mass="12302">MYAMSSLISYERFVDKVSANLWRRWPTMLNTDVHSIKRIESRKIGKLPQFTINDVIGTNIGAGSDTTAQNLSYLQVTIKEASRLHAGVVQILSRLVTEGGAQIVGDTSHKV</sequence>
<dbReference type="AlphaFoldDB" id="A0AAD6I9L3"/>
<dbReference type="GO" id="GO:0004497">
    <property type="term" value="F:monooxygenase activity"/>
    <property type="evidence" value="ECO:0007669"/>
    <property type="project" value="InterPro"/>
</dbReference>
<dbReference type="GO" id="GO:0016705">
    <property type="term" value="F:oxidoreductase activity, acting on paired donors, with incorporation or reduction of molecular oxygen"/>
    <property type="evidence" value="ECO:0007669"/>
    <property type="project" value="InterPro"/>
</dbReference>
<gene>
    <name evidence="1" type="ORF">N7460_007716</name>
</gene>
<comment type="caution">
    <text evidence="1">The sequence shown here is derived from an EMBL/GenBank/DDBJ whole genome shotgun (WGS) entry which is preliminary data.</text>
</comment>
<dbReference type="GO" id="GO:0020037">
    <property type="term" value="F:heme binding"/>
    <property type="evidence" value="ECO:0007669"/>
    <property type="project" value="InterPro"/>
</dbReference>
<proteinExistence type="predicted"/>
<dbReference type="GO" id="GO:0005506">
    <property type="term" value="F:iron ion binding"/>
    <property type="evidence" value="ECO:0007669"/>
    <property type="project" value="InterPro"/>
</dbReference>
<keyword evidence="2" id="KW-1185">Reference proteome</keyword>
<evidence type="ECO:0000313" key="1">
    <source>
        <dbReference type="EMBL" id="KAJ6037945.1"/>
    </source>
</evidence>
<organism evidence="1 2">
    <name type="scientific">Penicillium canescens</name>
    <dbReference type="NCBI Taxonomy" id="5083"/>
    <lineage>
        <taxon>Eukaryota</taxon>
        <taxon>Fungi</taxon>
        <taxon>Dikarya</taxon>
        <taxon>Ascomycota</taxon>
        <taxon>Pezizomycotina</taxon>
        <taxon>Eurotiomycetes</taxon>
        <taxon>Eurotiomycetidae</taxon>
        <taxon>Eurotiales</taxon>
        <taxon>Aspergillaceae</taxon>
        <taxon>Penicillium</taxon>
    </lineage>
</organism>
<evidence type="ECO:0000313" key="2">
    <source>
        <dbReference type="Proteomes" id="UP001219568"/>
    </source>
</evidence>
<protein>
    <submittedName>
        <fullName evidence="1">Uncharacterized protein</fullName>
    </submittedName>
</protein>
<reference evidence="1" key="1">
    <citation type="journal article" date="2023" name="IMA Fungus">
        <title>Comparative genomic study of the Penicillium genus elucidates a diverse pangenome and 15 lateral gene transfer events.</title>
        <authorList>
            <person name="Petersen C."/>
            <person name="Sorensen T."/>
            <person name="Nielsen M.R."/>
            <person name="Sondergaard T.E."/>
            <person name="Sorensen J.L."/>
            <person name="Fitzpatrick D.A."/>
            <person name="Frisvad J.C."/>
            <person name="Nielsen K.L."/>
        </authorList>
    </citation>
    <scope>NUCLEOTIDE SEQUENCE</scope>
    <source>
        <strain evidence="1">IBT 15450</strain>
    </source>
</reference>
<name>A0AAD6I9L3_PENCN</name>
<dbReference type="SUPFAM" id="SSF48264">
    <property type="entry name" value="Cytochrome P450"/>
    <property type="match status" value="1"/>
</dbReference>
<dbReference type="InterPro" id="IPR036396">
    <property type="entry name" value="Cyt_P450_sf"/>
</dbReference>
<reference evidence="1" key="2">
    <citation type="submission" date="2023-01" db="EMBL/GenBank/DDBJ databases">
        <authorList>
            <person name="Petersen C."/>
        </authorList>
    </citation>
    <scope>NUCLEOTIDE SEQUENCE</scope>
    <source>
        <strain evidence="1">IBT 15450</strain>
    </source>
</reference>
<dbReference type="EMBL" id="JAQJZL010000009">
    <property type="protein sequence ID" value="KAJ6037945.1"/>
    <property type="molecule type" value="Genomic_DNA"/>
</dbReference>
<dbReference type="Proteomes" id="UP001219568">
    <property type="component" value="Unassembled WGS sequence"/>
</dbReference>
<accession>A0AAD6I9L3</accession>